<name>A0A5E6UG81_PSEFL</name>
<evidence type="ECO:0000313" key="2">
    <source>
        <dbReference type="EMBL" id="VVM99955.1"/>
    </source>
</evidence>
<accession>A0A5E6UG81</accession>
<evidence type="ECO:0000256" key="1">
    <source>
        <dbReference type="SAM" id="MobiDB-lite"/>
    </source>
</evidence>
<sequence length="75" mass="7715">MANNRLITPYEQGLSAALVLIGKALGSTPGLDLDGLIASAERLQASMPQEPKMQGGQGEHQAALSSLLSGLEAAR</sequence>
<reference evidence="2 3" key="1">
    <citation type="submission" date="2019-09" db="EMBL/GenBank/DDBJ databases">
        <authorList>
            <person name="Chandra G."/>
            <person name="Truman W A."/>
        </authorList>
    </citation>
    <scope>NUCLEOTIDE SEQUENCE [LARGE SCALE GENOMIC DNA]</scope>
    <source>
        <strain evidence="2">PS624</strain>
    </source>
</reference>
<evidence type="ECO:0000313" key="3">
    <source>
        <dbReference type="Proteomes" id="UP000326241"/>
    </source>
</evidence>
<protein>
    <submittedName>
        <fullName evidence="2">Uncharacterized protein</fullName>
    </submittedName>
</protein>
<dbReference type="Proteomes" id="UP000326241">
    <property type="component" value="Unassembled WGS sequence"/>
</dbReference>
<dbReference type="EMBL" id="CABVGZ010000034">
    <property type="protein sequence ID" value="VVM99955.1"/>
    <property type="molecule type" value="Genomic_DNA"/>
</dbReference>
<feature type="region of interest" description="Disordered" evidence="1">
    <location>
        <begin position="42"/>
        <end position="63"/>
    </location>
</feature>
<organism evidence="2 3">
    <name type="scientific">Pseudomonas fluorescens</name>
    <dbReference type="NCBI Taxonomy" id="294"/>
    <lineage>
        <taxon>Bacteria</taxon>
        <taxon>Pseudomonadati</taxon>
        <taxon>Pseudomonadota</taxon>
        <taxon>Gammaproteobacteria</taxon>
        <taxon>Pseudomonadales</taxon>
        <taxon>Pseudomonadaceae</taxon>
        <taxon>Pseudomonas</taxon>
    </lineage>
</organism>
<dbReference type="AlphaFoldDB" id="A0A5E6UG81"/>
<proteinExistence type="predicted"/>
<gene>
    <name evidence="2" type="ORF">PS624_03274</name>
</gene>